<dbReference type="OrthoDB" id="43988at2157"/>
<keyword evidence="5" id="KW-1185">Reference proteome</keyword>
<dbReference type="Pfam" id="PF00535">
    <property type="entry name" value="Glycos_transf_2"/>
    <property type="match status" value="1"/>
</dbReference>
<evidence type="ECO:0000256" key="1">
    <source>
        <dbReference type="ARBA" id="ARBA00022676"/>
    </source>
</evidence>
<dbReference type="STRING" id="410359.Pcal_0484"/>
<keyword evidence="1" id="KW-0328">Glycosyltransferase</keyword>
<gene>
    <name evidence="4" type="ordered locus">Pcal_0484</name>
</gene>
<evidence type="ECO:0000259" key="3">
    <source>
        <dbReference type="Pfam" id="PF00535"/>
    </source>
</evidence>
<dbReference type="PANTHER" id="PTHR43630">
    <property type="entry name" value="POLY-BETA-1,6-N-ACETYL-D-GLUCOSAMINE SYNTHASE"/>
    <property type="match status" value="1"/>
</dbReference>
<proteinExistence type="predicted"/>
<dbReference type="HOGENOM" id="CLU_898993_0_0_2"/>
<organism evidence="4 5">
    <name type="scientific">Pyrobaculum calidifontis (strain DSM 21063 / JCM 11548 / VA1)</name>
    <dbReference type="NCBI Taxonomy" id="410359"/>
    <lineage>
        <taxon>Archaea</taxon>
        <taxon>Thermoproteota</taxon>
        <taxon>Thermoprotei</taxon>
        <taxon>Thermoproteales</taxon>
        <taxon>Thermoproteaceae</taxon>
        <taxon>Pyrobaculum</taxon>
    </lineage>
</organism>
<reference evidence="4" key="1">
    <citation type="submission" date="2007-02" db="EMBL/GenBank/DDBJ databases">
        <title>Complete sequence of Pyrobaculum calidifontis JCM 11548.</title>
        <authorList>
            <consortium name="US DOE Joint Genome Institute"/>
            <person name="Copeland A."/>
            <person name="Lucas S."/>
            <person name="Lapidus A."/>
            <person name="Barry K."/>
            <person name="Glavina del Rio T."/>
            <person name="Dalin E."/>
            <person name="Tice H."/>
            <person name="Pitluck S."/>
            <person name="Chain P."/>
            <person name="Malfatti S."/>
            <person name="Shin M."/>
            <person name="Vergez L."/>
            <person name="Schmutz J."/>
            <person name="Larimer F."/>
            <person name="Land M."/>
            <person name="Hauser L."/>
            <person name="Kyrpides N."/>
            <person name="Mikhailova N."/>
            <person name="Cozen A.E."/>
            <person name="Fitz-Gibbon S.T."/>
            <person name="House C.H."/>
            <person name="Saltikov C."/>
            <person name="Lowe T.M."/>
            <person name="Richardson P."/>
        </authorList>
    </citation>
    <scope>NUCLEOTIDE SEQUENCE [LARGE SCALE GENOMIC DNA]</scope>
    <source>
        <strain evidence="4">JCM 11548</strain>
    </source>
</reference>
<evidence type="ECO:0000313" key="5">
    <source>
        <dbReference type="Proteomes" id="UP000001431"/>
    </source>
</evidence>
<protein>
    <submittedName>
        <fullName evidence="4">Glycosyl transferase, family 2</fullName>
    </submittedName>
</protein>
<dbReference type="Gene3D" id="3.90.550.10">
    <property type="entry name" value="Spore Coat Polysaccharide Biosynthesis Protein SpsA, Chain A"/>
    <property type="match status" value="1"/>
</dbReference>
<dbReference type="PANTHER" id="PTHR43630:SF1">
    <property type="entry name" value="POLY-BETA-1,6-N-ACETYL-D-GLUCOSAMINE SYNTHASE"/>
    <property type="match status" value="1"/>
</dbReference>
<evidence type="ECO:0000313" key="4">
    <source>
        <dbReference type="EMBL" id="ABO07915.1"/>
    </source>
</evidence>
<evidence type="ECO:0000256" key="2">
    <source>
        <dbReference type="ARBA" id="ARBA00022679"/>
    </source>
</evidence>
<feature type="domain" description="Glycosyltransferase 2-like" evidence="3">
    <location>
        <begin position="8"/>
        <end position="177"/>
    </location>
</feature>
<name>A3MTE8_PYRCJ</name>
<accession>A3MTE8</accession>
<dbReference type="RefSeq" id="WP_011849173.1">
    <property type="nucleotide sequence ID" value="NC_009073.1"/>
</dbReference>
<dbReference type="AlphaFoldDB" id="A3MTE8"/>
<dbReference type="SUPFAM" id="SSF53448">
    <property type="entry name" value="Nucleotide-diphospho-sugar transferases"/>
    <property type="match status" value="1"/>
</dbReference>
<dbReference type="GO" id="GO:0016757">
    <property type="term" value="F:glycosyltransferase activity"/>
    <property type="evidence" value="ECO:0007669"/>
    <property type="project" value="UniProtKB-KW"/>
</dbReference>
<dbReference type="InterPro" id="IPR029044">
    <property type="entry name" value="Nucleotide-diphossugar_trans"/>
</dbReference>
<dbReference type="EMBL" id="CP000561">
    <property type="protein sequence ID" value="ABO07915.1"/>
    <property type="molecule type" value="Genomic_DNA"/>
</dbReference>
<dbReference type="CAZy" id="GT2">
    <property type="family name" value="Glycosyltransferase Family 2"/>
</dbReference>
<dbReference type="KEGG" id="pcl:Pcal_0484"/>
<dbReference type="Proteomes" id="UP000001431">
    <property type="component" value="Chromosome"/>
</dbReference>
<sequence>MQNKEGVTIGIPVYNEEKNIQRLLKSLAIQKNVNIDQTIIVNDGSTDNTTAKIHELNTSIKNKLNLHIINLEKNMGKANALNIIFNKANSEILIILDADVILIKSNTLEELLRCFQMDKNIGLVSGWYIMEPLKSTNIIARAYRFSNILLENLSKKKPLYSATGAIMALHKSIYKKLSLPHNVVRDDAYIYLYTVKNGKKYVFCPNARVIIPIYEKMTTKTFLYRQLRATRIPKVFVKEFGQIAIDELKINPSIAIKSFIKSYIKQPFDGTIYLILKVVSSIYKRLSTNTSVRIHWKNYEK</sequence>
<keyword evidence="2 4" id="KW-0808">Transferase</keyword>
<dbReference type="InterPro" id="IPR001173">
    <property type="entry name" value="Glyco_trans_2-like"/>
</dbReference>
<dbReference type="GeneID" id="4909651"/>
<dbReference type="eggNOG" id="arCOG01389">
    <property type="taxonomic scope" value="Archaea"/>
</dbReference>